<accession>A0A2J6STF4</accession>
<dbReference type="Proteomes" id="UP000235371">
    <property type="component" value="Unassembled WGS sequence"/>
</dbReference>
<evidence type="ECO:0000313" key="6">
    <source>
        <dbReference type="Proteomes" id="UP000235371"/>
    </source>
</evidence>
<reference evidence="5 6" key="1">
    <citation type="submission" date="2016-04" db="EMBL/GenBank/DDBJ databases">
        <title>A degradative enzymes factory behind the ericoid mycorrhizal symbiosis.</title>
        <authorList>
            <consortium name="DOE Joint Genome Institute"/>
            <person name="Martino E."/>
            <person name="Morin E."/>
            <person name="Grelet G."/>
            <person name="Kuo A."/>
            <person name="Kohler A."/>
            <person name="Daghino S."/>
            <person name="Barry K."/>
            <person name="Choi C."/>
            <person name="Cichocki N."/>
            <person name="Clum A."/>
            <person name="Copeland A."/>
            <person name="Hainaut M."/>
            <person name="Haridas S."/>
            <person name="Labutti K."/>
            <person name="Lindquist E."/>
            <person name="Lipzen A."/>
            <person name="Khouja H.-R."/>
            <person name="Murat C."/>
            <person name="Ohm R."/>
            <person name="Olson A."/>
            <person name="Spatafora J."/>
            <person name="Veneault-Fourrey C."/>
            <person name="Henrissat B."/>
            <person name="Grigoriev I."/>
            <person name="Martin F."/>
            <person name="Perotto S."/>
        </authorList>
    </citation>
    <scope>NUCLEOTIDE SEQUENCE [LARGE SCALE GENOMIC DNA]</scope>
    <source>
        <strain evidence="5 6">E</strain>
    </source>
</reference>
<gene>
    <name evidence="5" type="ORF">K444DRAFT_655677</name>
</gene>
<feature type="signal peptide" evidence="3">
    <location>
        <begin position="1"/>
        <end position="19"/>
    </location>
</feature>
<dbReference type="GO" id="GO:0016787">
    <property type="term" value="F:hydrolase activity"/>
    <property type="evidence" value="ECO:0007669"/>
    <property type="project" value="UniProtKB-KW"/>
</dbReference>
<dbReference type="AlphaFoldDB" id="A0A2J6STF4"/>
<dbReference type="SUPFAM" id="SSF53474">
    <property type="entry name" value="alpha/beta-Hydrolases"/>
    <property type="match status" value="1"/>
</dbReference>
<organism evidence="5 6">
    <name type="scientific">Hyaloscypha bicolor E</name>
    <dbReference type="NCBI Taxonomy" id="1095630"/>
    <lineage>
        <taxon>Eukaryota</taxon>
        <taxon>Fungi</taxon>
        <taxon>Dikarya</taxon>
        <taxon>Ascomycota</taxon>
        <taxon>Pezizomycotina</taxon>
        <taxon>Leotiomycetes</taxon>
        <taxon>Helotiales</taxon>
        <taxon>Hyaloscyphaceae</taxon>
        <taxon>Hyaloscypha</taxon>
        <taxon>Hyaloscypha bicolor</taxon>
    </lineage>
</organism>
<dbReference type="STRING" id="1095630.A0A2J6STF4"/>
<dbReference type="GeneID" id="36594108"/>
<name>A0A2J6STF4_9HELO</name>
<dbReference type="PROSITE" id="PS00122">
    <property type="entry name" value="CARBOXYLESTERASE_B_1"/>
    <property type="match status" value="1"/>
</dbReference>
<protein>
    <recommendedName>
        <fullName evidence="3">Carboxylic ester hydrolase</fullName>
        <ecNumber evidence="3">3.1.1.-</ecNumber>
    </recommendedName>
</protein>
<evidence type="ECO:0000313" key="5">
    <source>
        <dbReference type="EMBL" id="PMD54027.1"/>
    </source>
</evidence>
<comment type="similarity">
    <text evidence="1 3">Belongs to the type-B carboxylesterase/lipase family.</text>
</comment>
<dbReference type="RefSeq" id="XP_024730931.1">
    <property type="nucleotide sequence ID" value="XM_024886031.1"/>
</dbReference>
<evidence type="ECO:0000256" key="1">
    <source>
        <dbReference type="ARBA" id="ARBA00005964"/>
    </source>
</evidence>
<dbReference type="EC" id="3.1.1.-" evidence="3"/>
<dbReference type="InterPro" id="IPR029058">
    <property type="entry name" value="AB_hydrolase_fold"/>
</dbReference>
<dbReference type="PANTHER" id="PTHR11559">
    <property type="entry name" value="CARBOXYLESTERASE"/>
    <property type="match status" value="1"/>
</dbReference>
<keyword evidence="6" id="KW-1185">Reference proteome</keyword>
<keyword evidence="2 3" id="KW-0378">Hydrolase</keyword>
<dbReference type="InParanoid" id="A0A2J6STF4"/>
<dbReference type="InterPro" id="IPR019826">
    <property type="entry name" value="Carboxylesterase_B_AS"/>
</dbReference>
<evidence type="ECO:0000256" key="3">
    <source>
        <dbReference type="RuleBase" id="RU361235"/>
    </source>
</evidence>
<dbReference type="InterPro" id="IPR050309">
    <property type="entry name" value="Type-B_Carboxylest/Lipase"/>
</dbReference>
<proteinExistence type="inferred from homology"/>
<feature type="domain" description="Carboxylesterase type B" evidence="4">
    <location>
        <begin position="32"/>
        <end position="368"/>
    </location>
</feature>
<dbReference type="Pfam" id="PF00135">
    <property type="entry name" value="COesterase"/>
    <property type="match status" value="1"/>
</dbReference>
<dbReference type="InterPro" id="IPR002018">
    <property type="entry name" value="CarbesteraseB"/>
</dbReference>
<dbReference type="EMBL" id="KZ613866">
    <property type="protein sequence ID" value="PMD54027.1"/>
    <property type="molecule type" value="Genomic_DNA"/>
</dbReference>
<evidence type="ECO:0000256" key="2">
    <source>
        <dbReference type="ARBA" id="ARBA00022801"/>
    </source>
</evidence>
<sequence length="517" mass="56286">MTNMKITLLALFVISGTWAADLRSNWKIGQPVSTSSGHVIGGRASVGSEVSGYFGIPYAKPPVGNLRFAPPERFEGKETINATSFGASCPISSDFGPLADANYTNANFTTVGMFLVTVLNQTGDVFSEDCLTLNVWTKPQVGEKKKAVMVWIVGGGWTTGTTNNVYGNDGEHIVDEEDVIVVSMKSYRLNIFGFPGIPDHPNNLALLDQRLAVEWIRDNIASFGGDPSRIILFGQSAGAEGVDFYSYAWTSDPIVKGLIIQSGSTGLRAYPKEDSAAAWYNVTSTLGCGDSASNTSVVLECMRRQTTEDIQKAIPLQVVPGGSAAFWPTIDETVVFSDYPALAAEGKFIKVPLLIGNTDNEAGFFKAIGTILGVHESEIFWDQFNLATFVCPSATRANASISARLPTWRYRYFGSFPNLQIQSNPDSGAYHSSELSLLFSTIPPTGIPGIPPPTEDEFQWGKYIRGAWATFAKDPERGLNRIGWPRWDPEKRTLIRLAYGNCTGPNEASPRMYDRCA</sequence>
<keyword evidence="3" id="KW-0732">Signal</keyword>
<dbReference type="Gene3D" id="3.40.50.1820">
    <property type="entry name" value="alpha/beta hydrolase"/>
    <property type="match status" value="2"/>
</dbReference>
<evidence type="ECO:0000259" key="4">
    <source>
        <dbReference type="Pfam" id="PF00135"/>
    </source>
</evidence>
<dbReference type="OrthoDB" id="408631at2759"/>
<feature type="chain" id="PRO_5014209918" description="Carboxylic ester hydrolase" evidence="3">
    <location>
        <begin position="20"/>
        <end position="517"/>
    </location>
</feature>